<dbReference type="GO" id="GO:0006281">
    <property type="term" value="P:DNA repair"/>
    <property type="evidence" value="ECO:0007669"/>
    <property type="project" value="UniProtKB-UniRule"/>
</dbReference>
<dbReference type="PROSITE" id="PS50880">
    <property type="entry name" value="TOPRIM"/>
    <property type="match status" value="1"/>
</dbReference>
<dbReference type="OrthoDB" id="9802672at2"/>
<dbReference type="Gene3D" id="1.10.8.420">
    <property type="entry name" value="RecR Domain 1"/>
    <property type="match status" value="1"/>
</dbReference>
<keyword evidence="10" id="KW-1185">Reference proteome</keyword>
<keyword evidence="2 7" id="KW-0227">DNA damage</keyword>
<dbReference type="InterPro" id="IPR023627">
    <property type="entry name" value="Rcmb_RecR"/>
</dbReference>
<evidence type="ECO:0000256" key="5">
    <source>
        <dbReference type="ARBA" id="ARBA00023172"/>
    </source>
</evidence>
<dbReference type="GO" id="GO:0008270">
    <property type="term" value="F:zinc ion binding"/>
    <property type="evidence" value="ECO:0007669"/>
    <property type="project" value="UniProtKB-KW"/>
</dbReference>
<organism evidence="9 10">
    <name type="scientific">Helicobacter anseris</name>
    <dbReference type="NCBI Taxonomy" id="375926"/>
    <lineage>
        <taxon>Bacteria</taxon>
        <taxon>Pseudomonadati</taxon>
        <taxon>Campylobacterota</taxon>
        <taxon>Epsilonproteobacteria</taxon>
        <taxon>Campylobacterales</taxon>
        <taxon>Helicobacteraceae</taxon>
        <taxon>Helicobacter</taxon>
    </lineage>
</organism>
<sequence length="193" mass="21805">MHSYKKGLKSFNALVEALEQIPTIGKKSALKMAYTLGVENKFLGIKIAHCIENAIHNVRKCSFCNALSENELCEICSDTSRDNSQLCFVLHSRDIFSIEETKEYNGIYYVLENLEELDFEKLKKAIMQRGVKEIIFAFTPTLANEGIMLFIEDKLQNLSLHFSKIAQGVPTGIGLENIDQLSLSRAIISRIKI</sequence>
<keyword evidence="1 7" id="KW-0479">Metal-binding</keyword>
<dbReference type="Gene3D" id="3.40.1360.10">
    <property type="match status" value="1"/>
</dbReference>
<keyword evidence="6 7" id="KW-0234">DNA repair</keyword>
<dbReference type="PANTHER" id="PTHR30446:SF0">
    <property type="entry name" value="RECOMBINATION PROTEIN RECR"/>
    <property type="match status" value="1"/>
</dbReference>
<evidence type="ECO:0000256" key="6">
    <source>
        <dbReference type="ARBA" id="ARBA00023204"/>
    </source>
</evidence>
<dbReference type="InterPro" id="IPR000093">
    <property type="entry name" value="DNA_Rcmb_RecR"/>
</dbReference>
<evidence type="ECO:0000256" key="1">
    <source>
        <dbReference type="ARBA" id="ARBA00022723"/>
    </source>
</evidence>
<reference evidence="9 10" key="1">
    <citation type="submission" date="2018-04" db="EMBL/GenBank/DDBJ databases">
        <title>Novel Campyloabacter and Helicobacter Species and Strains.</title>
        <authorList>
            <person name="Mannion A.J."/>
            <person name="Shen Z."/>
            <person name="Fox J.G."/>
        </authorList>
    </citation>
    <scope>NUCLEOTIDE SEQUENCE [LARGE SCALE GENOMIC DNA]</scope>
    <source>
        <strain evidence="9 10">MIT 04-9362</strain>
    </source>
</reference>
<evidence type="ECO:0000256" key="3">
    <source>
        <dbReference type="ARBA" id="ARBA00022771"/>
    </source>
</evidence>
<comment type="caution">
    <text evidence="9">The sequence shown here is derived from an EMBL/GenBank/DDBJ whole genome shotgun (WGS) entry which is preliminary data.</text>
</comment>
<dbReference type="AlphaFoldDB" id="A0A3D8J445"/>
<evidence type="ECO:0000313" key="9">
    <source>
        <dbReference type="EMBL" id="RDU72010.1"/>
    </source>
</evidence>
<feature type="zinc finger region" description="C4-type" evidence="7">
    <location>
        <begin position="61"/>
        <end position="76"/>
    </location>
</feature>
<proteinExistence type="inferred from homology"/>
<feature type="domain" description="Toprim" evidence="8">
    <location>
        <begin position="84"/>
        <end position="170"/>
    </location>
</feature>
<dbReference type="PROSITE" id="PS01300">
    <property type="entry name" value="RECR"/>
    <property type="match status" value="1"/>
</dbReference>
<evidence type="ECO:0000256" key="4">
    <source>
        <dbReference type="ARBA" id="ARBA00022833"/>
    </source>
</evidence>
<dbReference type="SUPFAM" id="SSF111304">
    <property type="entry name" value="Recombination protein RecR"/>
    <property type="match status" value="1"/>
</dbReference>
<dbReference type="GO" id="GO:0003677">
    <property type="term" value="F:DNA binding"/>
    <property type="evidence" value="ECO:0007669"/>
    <property type="project" value="UniProtKB-UniRule"/>
</dbReference>
<dbReference type="InterPro" id="IPR006171">
    <property type="entry name" value="TOPRIM_dom"/>
</dbReference>
<keyword evidence="4 7" id="KW-0862">Zinc</keyword>
<keyword evidence="3 7" id="KW-0863">Zinc-finger</keyword>
<dbReference type="InterPro" id="IPR015967">
    <property type="entry name" value="Rcmb_RecR_Znf"/>
</dbReference>
<name>A0A3D8J445_9HELI</name>
<evidence type="ECO:0000259" key="8">
    <source>
        <dbReference type="PROSITE" id="PS50880"/>
    </source>
</evidence>
<gene>
    <name evidence="7" type="primary">recR</name>
    <name evidence="9" type="ORF">CQA57_07145</name>
</gene>
<comment type="function">
    <text evidence="7">May play a role in DNA repair. It seems to be involved in an RecBC-independent recombinational process of DNA repair. It may act with RecF and RecO.</text>
</comment>
<keyword evidence="5 7" id="KW-0233">DNA recombination</keyword>
<dbReference type="NCBIfam" id="TIGR00615">
    <property type="entry name" value="recR"/>
    <property type="match status" value="1"/>
</dbReference>
<comment type="similarity">
    <text evidence="7">Belongs to the RecR family.</text>
</comment>
<dbReference type="Pfam" id="PF21176">
    <property type="entry name" value="RecR_HhH"/>
    <property type="match status" value="1"/>
</dbReference>
<dbReference type="HAMAP" id="MF_00017">
    <property type="entry name" value="RecR"/>
    <property type="match status" value="1"/>
</dbReference>
<evidence type="ECO:0000313" key="10">
    <source>
        <dbReference type="Proteomes" id="UP000256695"/>
    </source>
</evidence>
<dbReference type="EMBL" id="NXLX01000022">
    <property type="protein sequence ID" value="RDU72010.1"/>
    <property type="molecule type" value="Genomic_DNA"/>
</dbReference>
<protein>
    <recommendedName>
        <fullName evidence="7">Recombination protein RecR</fullName>
    </recommendedName>
</protein>
<dbReference type="GO" id="GO:0006310">
    <property type="term" value="P:DNA recombination"/>
    <property type="evidence" value="ECO:0007669"/>
    <property type="project" value="UniProtKB-UniRule"/>
</dbReference>
<dbReference type="PANTHER" id="PTHR30446">
    <property type="entry name" value="RECOMBINATION PROTEIN RECR"/>
    <property type="match status" value="1"/>
</dbReference>
<dbReference type="Pfam" id="PF02132">
    <property type="entry name" value="RecR_ZnF"/>
    <property type="match status" value="1"/>
</dbReference>
<evidence type="ECO:0000256" key="7">
    <source>
        <dbReference type="HAMAP-Rule" id="MF_00017"/>
    </source>
</evidence>
<evidence type="ECO:0000256" key="2">
    <source>
        <dbReference type="ARBA" id="ARBA00022763"/>
    </source>
</evidence>
<dbReference type="Proteomes" id="UP000256695">
    <property type="component" value="Unassembled WGS sequence"/>
</dbReference>
<accession>A0A3D8J445</accession>
<dbReference type="RefSeq" id="WP_115579554.1">
    <property type="nucleotide sequence ID" value="NZ_NXLX01000022.1"/>
</dbReference>